<dbReference type="AlphaFoldDB" id="A0A3A1UQS1"/>
<dbReference type="OrthoDB" id="9810617at2"/>
<dbReference type="GO" id="GO:0005737">
    <property type="term" value="C:cytoplasm"/>
    <property type="evidence" value="ECO:0007669"/>
    <property type="project" value="UniProtKB-SubCell"/>
</dbReference>
<keyword evidence="6" id="KW-1185">Reference proteome</keyword>
<evidence type="ECO:0000259" key="4">
    <source>
        <dbReference type="Pfam" id="PF00881"/>
    </source>
</evidence>
<dbReference type="SUPFAM" id="SSF55469">
    <property type="entry name" value="FMN-dependent nitroreductase-like"/>
    <property type="match status" value="1"/>
</dbReference>
<proteinExistence type="predicted"/>
<sequence>MNSSNVATRDFYTALKERRSIYAISNEQVASDERIKEIIHHAVKYTPSSFNSQSARVVVLLGDKHKKLWDITTDTLKAVVPADKFAPTQEKMDAFSAGYGTVLFFEDDEVVKGLQEQFALYADNFPVWSNQSNGMLQLVVWIALEQEGYGASLQHYNPLIDDKVKAEWNIPASWKLIAQMPFGKPVAPAGDKDFQPLEERVKIFK</sequence>
<evidence type="ECO:0000313" key="5">
    <source>
        <dbReference type="EMBL" id="RIX49322.1"/>
    </source>
</evidence>
<organism evidence="5 6">
    <name type="scientific">Paenibacillus nanensis</name>
    <dbReference type="NCBI Taxonomy" id="393251"/>
    <lineage>
        <taxon>Bacteria</taxon>
        <taxon>Bacillati</taxon>
        <taxon>Bacillota</taxon>
        <taxon>Bacilli</taxon>
        <taxon>Bacillales</taxon>
        <taxon>Paenibacillaceae</taxon>
        <taxon>Paenibacillus</taxon>
    </lineage>
</organism>
<dbReference type="InterPro" id="IPR033877">
    <property type="entry name" value="Frm2/Hbn1"/>
</dbReference>
<dbReference type="Gene3D" id="3.40.109.10">
    <property type="entry name" value="NADH Oxidase"/>
    <property type="match status" value="1"/>
</dbReference>
<accession>A0A3A1UQS1</accession>
<dbReference type="Proteomes" id="UP000266482">
    <property type="component" value="Unassembled WGS sequence"/>
</dbReference>
<dbReference type="GO" id="GO:0034599">
    <property type="term" value="P:cellular response to oxidative stress"/>
    <property type="evidence" value="ECO:0007669"/>
    <property type="project" value="InterPro"/>
</dbReference>
<dbReference type="Pfam" id="PF00881">
    <property type="entry name" value="Nitroreductase"/>
    <property type="match status" value="1"/>
</dbReference>
<evidence type="ECO:0000256" key="3">
    <source>
        <dbReference type="ARBA" id="ARBA00023002"/>
    </source>
</evidence>
<gene>
    <name evidence="5" type="ORF">D3P08_22445</name>
</gene>
<evidence type="ECO:0000313" key="6">
    <source>
        <dbReference type="Proteomes" id="UP000266482"/>
    </source>
</evidence>
<dbReference type="PANTHER" id="PTHR43035">
    <property type="entry name" value="FATTY ACID REPRESSION MUTANT PROTEIN 2-RELATED"/>
    <property type="match status" value="1"/>
</dbReference>
<dbReference type="PANTHER" id="PTHR43035:SF1">
    <property type="entry name" value="FATTY ACID REPRESSION MUTANT PROTEIN 2-RELATED"/>
    <property type="match status" value="1"/>
</dbReference>
<dbReference type="GO" id="GO:0016491">
    <property type="term" value="F:oxidoreductase activity"/>
    <property type="evidence" value="ECO:0007669"/>
    <property type="project" value="UniProtKB-KW"/>
</dbReference>
<dbReference type="FunFam" id="3.40.109.10:FF:000001">
    <property type="entry name" value="Nitroreductase family"/>
    <property type="match status" value="1"/>
</dbReference>
<keyword evidence="2" id="KW-0963">Cytoplasm</keyword>
<dbReference type="CDD" id="cd02140">
    <property type="entry name" value="Frm2-like"/>
    <property type="match status" value="1"/>
</dbReference>
<evidence type="ECO:0000256" key="1">
    <source>
        <dbReference type="ARBA" id="ARBA00004496"/>
    </source>
</evidence>
<comment type="caution">
    <text evidence="5">The sequence shown here is derived from an EMBL/GenBank/DDBJ whole genome shotgun (WGS) entry which is preliminary data.</text>
</comment>
<dbReference type="EMBL" id="QXQA01000018">
    <property type="protein sequence ID" value="RIX49322.1"/>
    <property type="molecule type" value="Genomic_DNA"/>
</dbReference>
<reference evidence="5 6" key="1">
    <citation type="submission" date="2018-09" db="EMBL/GenBank/DDBJ databases">
        <title>Paenibacillus aracenensis nov. sp. isolated from a cave in southern Spain.</title>
        <authorList>
            <person name="Jurado V."/>
            <person name="Gutierrez-Patricio S."/>
            <person name="Gonzalez-Pimentel J.L."/>
            <person name="Miller A.Z."/>
            <person name="Laiz L."/>
            <person name="Saiz-Jimenez C."/>
        </authorList>
    </citation>
    <scope>NUCLEOTIDE SEQUENCE [LARGE SCALE GENOMIC DNA]</scope>
    <source>
        <strain evidence="5 6">DSM 22867</strain>
    </source>
</reference>
<dbReference type="InterPro" id="IPR000415">
    <property type="entry name" value="Nitroreductase-like"/>
</dbReference>
<protein>
    <submittedName>
        <fullName evidence="5">Nitroreductase</fullName>
    </submittedName>
</protein>
<keyword evidence="3" id="KW-0560">Oxidoreductase</keyword>
<comment type="subcellular location">
    <subcellularLocation>
        <location evidence="1">Cytoplasm</location>
    </subcellularLocation>
</comment>
<name>A0A3A1UQS1_9BACL</name>
<evidence type="ECO:0000256" key="2">
    <source>
        <dbReference type="ARBA" id="ARBA00022490"/>
    </source>
</evidence>
<feature type="domain" description="Nitroreductase" evidence="4">
    <location>
        <begin position="15"/>
        <end position="184"/>
    </location>
</feature>
<dbReference type="InterPro" id="IPR029479">
    <property type="entry name" value="Nitroreductase"/>
</dbReference>
<dbReference type="RefSeq" id="WP_119602364.1">
    <property type="nucleotide sequence ID" value="NZ_QXQA01000018.1"/>
</dbReference>